<gene>
    <name evidence="1" type="ORF">MNBD_BACTEROID01-38</name>
</gene>
<protein>
    <submittedName>
        <fullName evidence="1">Uncharacterized protein</fullName>
    </submittedName>
</protein>
<feature type="non-terminal residue" evidence="1">
    <location>
        <position position="1"/>
    </location>
</feature>
<dbReference type="EMBL" id="UOEP01000131">
    <property type="protein sequence ID" value="VAW20945.1"/>
    <property type="molecule type" value="Genomic_DNA"/>
</dbReference>
<sequence>FADELVKKRRFSGILERESILEALSYFNYSRYVGYKIKGNEITFYSK</sequence>
<evidence type="ECO:0000313" key="1">
    <source>
        <dbReference type="EMBL" id="VAW20945.1"/>
    </source>
</evidence>
<reference evidence="1" key="1">
    <citation type="submission" date="2018-06" db="EMBL/GenBank/DDBJ databases">
        <authorList>
            <person name="Zhirakovskaya E."/>
        </authorList>
    </citation>
    <scope>NUCLEOTIDE SEQUENCE</scope>
</reference>
<dbReference type="AlphaFoldDB" id="A0A3B0TQN3"/>
<dbReference type="Gene3D" id="3.55.50.30">
    <property type="match status" value="1"/>
</dbReference>
<accession>A0A3B0TQN3</accession>
<name>A0A3B0TQN3_9ZZZZ</name>
<organism evidence="1">
    <name type="scientific">hydrothermal vent metagenome</name>
    <dbReference type="NCBI Taxonomy" id="652676"/>
    <lineage>
        <taxon>unclassified sequences</taxon>
        <taxon>metagenomes</taxon>
        <taxon>ecological metagenomes</taxon>
    </lineage>
</organism>
<proteinExistence type="predicted"/>